<proteinExistence type="predicted"/>
<dbReference type="ExpressionAtlas" id="A0A2K3K5P3">
    <property type="expression patterns" value="baseline"/>
</dbReference>
<comment type="caution">
    <text evidence="1">The sequence shown here is derived from an EMBL/GenBank/DDBJ whole genome shotgun (WGS) entry which is preliminary data.</text>
</comment>
<name>A0A2K3K5P3_TRIPR</name>
<protein>
    <submittedName>
        <fullName evidence="1">Midasin</fullName>
    </submittedName>
</protein>
<dbReference type="EMBL" id="ASHM01085724">
    <property type="protein sequence ID" value="PNX61613.1"/>
    <property type="molecule type" value="Genomic_DNA"/>
</dbReference>
<reference evidence="1 2" key="1">
    <citation type="journal article" date="2014" name="Am. J. Bot.">
        <title>Genome assembly and annotation for red clover (Trifolium pratense; Fabaceae).</title>
        <authorList>
            <person name="Istvanek J."/>
            <person name="Jaros M."/>
            <person name="Krenek A."/>
            <person name="Repkova J."/>
        </authorList>
    </citation>
    <scope>NUCLEOTIDE SEQUENCE [LARGE SCALE GENOMIC DNA]</scope>
    <source>
        <strain evidence="2">cv. Tatra</strain>
        <tissue evidence="1">Young leaves</tissue>
    </source>
</reference>
<accession>A0A2K3K5P3</accession>
<dbReference type="AlphaFoldDB" id="A0A2K3K5P3"/>
<dbReference type="Proteomes" id="UP000236291">
    <property type="component" value="Unassembled WGS sequence"/>
</dbReference>
<gene>
    <name evidence="1" type="primary">midasin</name>
    <name evidence="1" type="ORF">L195_g052550</name>
</gene>
<evidence type="ECO:0000313" key="1">
    <source>
        <dbReference type="EMBL" id="PNX61613.1"/>
    </source>
</evidence>
<evidence type="ECO:0000313" key="2">
    <source>
        <dbReference type="Proteomes" id="UP000236291"/>
    </source>
</evidence>
<feature type="non-terminal residue" evidence="1">
    <location>
        <position position="1"/>
    </location>
</feature>
<organism evidence="1 2">
    <name type="scientific">Trifolium pratense</name>
    <name type="common">Red clover</name>
    <dbReference type="NCBI Taxonomy" id="57577"/>
    <lineage>
        <taxon>Eukaryota</taxon>
        <taxon>Viridiplantae</taxon>
        <taxon>Streptophyta</taxon>
        <taxon>Embryophyta</taxon>
        <taxon>Tracheophyta</taxon>
        <taxon>Spermatophyta</taxon>
        <taxon>Magnoliopsida</taxon>
        <taxon>eudicotyledons</taxon>
        <taxon>Gunneridae</taxon>
        <taxon>Pentapetalae</taxon>
        <taxon>rosids</taxon>
        <taxon>fabids</taxon>
        <taxon>Fabales</taxon>
        <taxon>Fabaceae</taxon>
        <taxon>Papilionoideae</taxon>
        <taxon>50 kb inversion clade</taxon>
        <taxon>NPAAA clade</taxon>
        <taxon>Hologalegina</taxon>
        <taxon>IRL clade</taxon>
        <taxon>Trifolieae</taxon>
        <taxon>Trifolium</taxon>
    </lineage>
</organism>
<sequence length="140" mass="16337">LYSDLIEDHVLFWRYFSSSMFDQMVISWHSLLKDAAKFMTICPKAVNHFLVESEKLKKISSEKSLLWIHGGHPFLPTSSDLHDKNQQLLKLYEALWPRKRANNSNQGMLSSHHVDAVVAFDHDLRYLVLQGVILFIIHFD</sequence>
<reference evidence="1 2" key="2">
    <citation type="journal article" date="2017" name="Front. Plant Sci.">
        <title>Gene Classification and Mining of Molecular Markers Useful in Red Clover (Trifolium pratense) Breeding.</title>
        <authorList>
            <person name="Istvanek J."/>
            <person name="Dluhosova J."/>
            <person name="Dluhos P."/>
            <person name="Patkova L."/>
            <person name="Nedelnik J."/>
            <person name="Repkova J."/>
        </authorList>
    </citation>
    <scope>NUCLEOTIDE SEQUENCE [LARGE SCALE GENOMIC DNA]</scope>
    <source>
        <strain evidence="2">cv. Tatra</strain>
        <tissue evidence="1">Young leaves</tissue>
    </source>
</reference>
<dbReference type="STRING" id="57577.A0A2K3K5P3"/>